<evidence type="ECO:0000313" key="4">
    <source>
        <dbReference type="Proteomes" id="UP000199087"/>
    </source>
</evidence>
<reference evidence="4" key="1">
    <citation type="submission" date="2015-05" db="EMBL/GenBank/DDBJ databases">
        <authorList>
            <person name="Urmite Genomes"/>
        </authorList>
    </citation>
    <scope>NUCLEOTIDE SEQUENCE [LARGE SCALE GENOMIC DNA]</scope>
    <source>
        <strain evidence="4">LF1</strain>
    </source>
</reference>
<dbReference type="InterPro" id="IPR021027">
    <property type="entry name" value="Transposase_put_HTH"/>
</dbReference>
<sequence length="142" mass="16949">MARRTTKQRNEELAKEGKRLRHYGLKLRMNPSKNQRQAIHQNIGNARFTFNFYLSEKKEVYQLTEETLTYGEFKKAFNNLKDHPYFSWLKKSDKFALECAMEQVEDAYKRFFSGQNDFPQFSKANINPSNPTRQKKPMEILN</sequence>
<feature type="compositionally biased region" description="Polar residues" evidence="1">
    <location>
        <begin position="122"/>
        <end position="132"/>
    </location>
</feature>
<evidence type="ECO:0000313" key="3">
    <source>
        <dbReference type="EMBL" id="CRK82182.1"/>
    </source>
</evidence>
<organism evidence="3 4">
    <name type="scientific">Neobacillus massiliamazoniensis</name>
    <dbReference type="NCBI Taxonomy" id="1499688"/>
    <lineage>
        <taxon>Bacteria</taxon>
        <taxon>Bacillati</taxon>
        <taxon>Bacillota</taxon>
        <taxon>Bacilli</taxon>
        <taxon>Bacillales</taxon>
        <taxon>Bacillaceae</taxon>
        <taxon>Neobacillus</taxon>
    </lineage>
</organism>
<protein>
    <submittedName>
        <fullName evidence="3">IS605 family transposase OrfB</fullName>
    </submittedName>
</protein>
<dbReference type="EMBL" id="CVRB01000002">
    <property type="protein sequence ID" value="CRK82182.1"/>
    <property type="molecule type" value="Genomic_DNA"/>
</dbReference>
<dbReference type="Pfam" id="PF12323">
    <property type="entry name" value="HTH_OrfB_IS605"/>
    <property type="match status" value="1"/>
</dbReference>
<dbReference type="RefSeq" id="WP_090633962.1">
    <property type="nucleotide sequence ID" value="NZ_CVRB01000002.1"/>
</dbReference>
<gene>
    <name evidence="3" type="ORF">BN000_02103</name>
</gene>
<feature type="region of interest" description="Disordered" evidence="1">
    <location>
        <begin position="122"/>
        <end position="142"/>
    </location>
</feature>
<dbReference type="AlphaFoldDB" id="A0A0U1NWN3"/>
<evidence type="ECO:0000259" key="2">
    <source>
        <dbReference type="Pfam" id="PF12323"/>
    </source>
</evidence>
<name>A0A0U1NWN3_9BACI</name>
<evidence type="ECO:0000256" key="1">
    <source>
        <dbReference type="SAM" id="MobiDB-lite"/>
    </source>
</evidence>
<feature type="domain" description="Transposase putative helix-turn-helix" evidence="2">
    <location>
        <begin position="24"/>
        <end position="63"/>
    </location>
</feature>
<dbReference type="Proteomes" id="UP000199087">
    <property type="component" value="Unassembled WGS sequence"/>
</dbReference>
<keyword evidence="4" id="KW-1185">Reference proteome</keyword>
<dbReference type="STRING" id="1499688.BN000_02103"/>
<dbReference type="OrthoDB" id="2630321at2"/>
<accession>A0A0U1NWN3</accession>
<proteinExistence type="predicted"/>